<dbReference type="GO" id="GO:0043138">
    <property type="term" value="F:3'-5' DNA helicase activity"/>
    <property type="evidence" value="ECO:0007669"/>
    <property type="project" value="UniProtKB-EC"/>
</dbReference>
<dbReference type="PANTHER" id="PTHR13710:SF157">
    <property type="entry name" value="DNA HELICASE"/>
    <property type="match status" value="1"/>
</dbReference>
<keyword evidence="7" id="KW-1185">Reference proteome</keyword>
<proteinExistence type="inferred from homology"/>
<dbReference type="PROSITE" id="PS51194">
    <property type="entry name" value="HELICASE_CTER"/>
    <property type="match status" value="1"/>
</dbReference>
<evidence type="ECO:0000313" key="7">
    <source>
        <dbReference type="Proteomes" id="UP001557470"/>
    </source>
</evidence>
<dbReference type="InterPro" id="IPR027417">
    <property type="entry name" value="P-loop_NTPase"/>
</dbReference>
<evidence type="ECO:0000256" key="2">
    <source>
        <dbReference type="ARBA" id="ARBA00023235"/>
    </source>
</evidence>
<dbReference type="EC" id="5.6.2.4" evidence="4"/>
<evidence type="ECO:0000256" key="4">
    <source>
        <dbReference type="ARBA" id="ARBA00034808"/>
    </source>
</evidence>
<dbReference type="SMART" id="SM00490">
    <property type="entry name" value="HELICc"/>
    <property type="match status" value="1"/>
</dbReference>
<comment type="caution">
    <text evidence="6">The sequence shown here is derived from an EMBL/GenBank/DDBJ whole genome shotgun (WGS) entry which is preliminary data.</text>
</comment>
<organism evidence="6 7">
    <name type="scientific">Umbra pygmaea</name>
    <name type="common">Eastern mudminnow</name>
    <dbReference type="NCBI Taxonomy" id="75934"/>
    <lineage>
        <taxon>Eukaryota</taxon>
        <taxon>Metazoa</taxon>
        <taxon>Chordata</taxon>
        <taxon>Craniata</taxon>
        <taxon>Vertebrata</taxon>
        <taxon>Euteleostomi</taxon>
        <taxon>Actinopterygii</taxon>
        <taxon>Neopterygii</taxon>
        <taxon>Teleostei</taxon>
        <taxon>Protacanthopterygii</taxon>
        <taxon>Esociformes</taxon>
        <taxon>Umbridae</taxon>
        <taxon>Umbra</taxon>
    </lineage>
</organism>
<comment type="catalytic activity">
    <reaction evidence="3">
        <text>Couples ATP hydrolysis with the unwinding of duplex DNA by translocating in the 3'-5' direction.</text>
        <dbReference type="EC" id="5.6.2.4"/>
    </reaction>
</comment>
<protein>
    <recommendedName>
        <fullName evidence="4">DNA 3'-5' helicase</fullName>
        <ecNumber evidence="4">5.6.2.4</ecNumber>
    </recommendedName>
</protein>
<dbReference type="InterPro" id="IPR001650">
    <property type="entry name" value="Helicase_C-like"/>
</dbReference>
<dbReference type="PANTHER" id="PTHR13710">
    <property type="entry name" value="DNA HELICASE RECQ FAMILY MEMBER"/>
    <property type="match status" value="1"/>
</dbReference>
<evidence type="ECO:0000313" key="6">
    <source>
        <dbReference type="EMBL" id="KAL1005232.1"/>
    </source>
</evidence>
<keyword evidence="2" id="KW-0413">Isomerase</keyword>
<feature type="domain" description="Helicase C-terminal" evidence="5">
    <location>
        <begin position="1"/>
        <end position="159"/>
    </location>
</feature>
<accession>A0ABD0XXU2</accession>
<dbReference type="AlphaFoldDB" id="A0ABD0XXU2"/>
<dbReference type="SUPFAM" id="SSF52540">
    <property type="entry name" value="P-loop containing nucleoside triphosphate hydrolases"/>
    <property type="match status" value="1"/>
</dbReference>
<dbReference type="Proteomes" id="UP001557470">
    <property type="component" value="Unassembled WGS sequence"/>
</dbReference>
<evidence type="ECO:0000256" key="1">
    <source>
        <dbReference type="ARBA" id="ARBA00005446"/>
    </source>
</evidence>
<gene>
    <name evidence="6" type="ORF">UPYG_G00056400</name>
</gene>
<comment type="similarity">
    <text evidence="1">Belongs to the helicase family. RecQ subfamily.</text>
</comment>
<reference evidence="6 7" key="1">
    <citation type="submission" date="2024-06" db="EMBL/GenBank/DDBJ databases">
        <authorList>
            <person name="Pan Q."/>
            <person name="Wen M."/>
            <person name="Jouanno E."/>
            <person name="Zahm M."/>
            <person name="Klopp C."/>
            <person name="Cabau C."/>
            <person name="Louis A."/>
            <person name="Berthelot C."/>
            <person name="Parey E."/>
            <person name="Roest Crollius H."/>
            <person name="Montfort J."/>
            <person name="Robinson-Rechavi M."/>
            <person name="Bouchez O."/>
            <person name="Lampietro C."/>
            <person name="Lopez Roques C."/>
            <person name="Donnadieu C."/>
            <person name="Postlethwait J."/>
            <person name="Bobe J."/>
            <person name="Verreycken H."/>
            <person name="Guiguen Y."/>
        </authorList>
    </citation>
    <scope>NUCLEOTIDE SEQUENCE [LARGE SCALE GENOMIC DNA]</scope>
    <source>
        <strain evidence="6">Up_M1</strain>
        <tissue evidence="6">Testis</tissue>
    </source>
</reference>
<name>A0ABD0XXU2_UMBPY</name>
<evidence type="ECO:0000259" key="5">
    <source>
        <dbReference type="PROSITE" id="PS51194"/>
    </source>
</evidence>
<sequence length="334" mass="37147">MCPAVIYCRTLKAVGRVFCHLKAELGKHCWVDQEHKAENLLIGMFHSQTLPQNKSRVLSSLGGDGACRVVVATTALGMGLNFPNITHVVLYGLPEDVEAILQEVGRAGRDGSQSHAIVYAIKQHTRIDEAVKSLIDKSITSCFRKALFSHFELHTESVKPGHLCCTHCHSVCSCSSDGCDVATPAYELLKQEGSPSGKSREFTQEERVLIRGLLTTYKDSLIQEHTHLYTNRSDCTGFSDDLIDSVLEHSTEIFDVTYIIDNIPVFQKKHAHEVLRIFSEVFCDFEFSDVDLSLEDFLLPDTDYTGYFDEENDGPMEASCSSSESGLSLLRISD</sequence>
<dbReference type="EMBL" id="JAGEUA010000002">
    <property type="protein sequence ID" value="KAL1005232.1"/>
    <property type="molecule type" value="Genomic_DNA"/>
</dbReference>
<dbReference type="Gene3D" id="3.40.50.300">
    <property type="entry name" value="P-loop containing nucleotide triphosphate hydrolases"/>
    <property type="match status" value="1"/>
</dbReference>
<dbReference type="Pfam" id="PF00271">
    <property type="entry name" value="Helicase_C"/>
    <property type="match status" value="1"/>
</dbReference>
<evidence type="ECO:0000256" key="3">
    <source>
        <dbReference type="ARBA" id="ARBA00034617"/>
    </source>
</evidence>